<feature type="domain" description="MRH" evidence="10">
    <location>
        <begin position="769"/>
        <end position="918"/>
    </location>
</feature>
<keyword evidence="12" id="KW-1185">Reference proteome</keyword>
<feature type="domain" description="MRH" evidence="10">
    <location>
        <begin position="1511"/>
        <end position="1646"/>
    </location>
</feature>
<feature type="domain" description="MRH" evidence="10">
    <location>
        <begin position="1067"/>
        <end position="1208"/>
    </location>
</feature>
<dbReference type="GO" id="GO:0038023">
    <property type="term" value="F:signaling receptor activity"/>
    <property type="evidence" value="ECO:0007669"/>
    <property type="project" value="InterPro"/>
</dbReference>
<evidence type="ECO:0000259" key="10">
    <source>
        <dbReference type="PROSITE" id="PS51914"/>
    </source>
</evidence>
<dbReference type="InterPro" id="IPR000479">
    <property type="entry name" value="CIMR_rpt"/>
</dbReference>
<evidence type="ECO:0000256" key="8">
    <source>
        <dbReference type="SAM" id="Phobius"/>
    </source>
</evidence>
<proteinExistence type="predicted"/>
<feature type="domain" description="MRH" evidence="10">
    <location>
        <begin position="2111"/>
        <end position="2238"/>
    </location>
</feature>
<keyword evidence="7" id="KW-1015">Disulfide bond</keyword>
<keyword evidence="2" id="KW-0813">Transport</keyword>
<reference evidence="11 12" key="1">
    <citation type="journal article" date="2022" name="Nat. Ecol. Evol.">
        <title>A masculinizing supergene underlies an exaggerated male reproductive morph in a spider.</title>
        <authorList>
            <person name="Hendrickx F."/>
            <person name="De Corte Z."/>
            <person name="Sonet G."/>
            <person name="Van Belleghem S.M."/>
            <person name="Kostlbacher S."/>
            <person name="Vangestel C."/>
        </authorList>
    </citation>
    <scope>NUCLEOTIDE SEQUENCE [LARGE SCALE GENOMIC DNA]</scope>
    <source>
        <strain evidence="11">W744_W776</strain>
    </source>
</reference>
<evidence type="ECO:0000313" key="11">
    <source>
        <dbReference type="EMBL" id="KAG8191170.1"/>
    </source>
</evidence>
<evidence type="ECO:0000256" key="6">
    <source>
        <dbReference type="ARBA" id="ARBA00023136"/>
    </source>
</evidence>
<feature type="domain" description="MRH" evidence="10">
    <location>
        <begin position="1943"/>
        <end position="2086"/>
    </location>
</feature>
<evidence type="ECO:0000256" key="4">
    <source>
        <dbReference type="ARBA" id="ARBA00022729"/>
    </source>
</evidence>
<dbReference type="GO" id="GO:0007041">
    <property type="term" value="P:lysosomal transport"/>
    <property type="evidence" value="ECO:0007669"/>
    <property type="project" value="InterPro"/>
</dbReference>
<feature type="domain" description="MRH" evidence="10">
    <location>
        <begin position="170"/>
        <end position="314"/>
    </location>
</feature>
<evidence type="ECO:0000256" key="3">
    <source>
        <dbReference type="ARBA" id="ARBA00022692"/>
    </source>
</evidence>
<evidence type="ECO:0000256" key="2">
    <source>
        <dbReference type="ARBA" id="ARBA00022448"/>
    </source>
</evidence>
<keyword evidence="3 8" id="KW-0812">Transmembrane</keyword>
<feature type="domain" description="MRH" evidence="10">
    <location>
        <begin position="1648"/>
        <end position="1790"/>
    </location>
</feature>
<protein>
    <recommendedName>
        <fullName evidence="10">MRH domain-containing protein</fullName>
    </recommendedName>
</protein>
<dbReference type="SMART" id="SM01404">
    <property type="entry name" value="CIMR"/>
    <property type="match status" value="14"/>
</dbReference>
<feature type="domain" description="MRH" evidence="10">
    <location>
        <begin position="22"/>
        <end position="163"/>
    </location>
</feature>
<dbReference type="GO" id="GO:0010008">
    <property type="term" value="C:endosome membrane"/>
    <property type="evidence" value="ECO:0007669"/>
    <property type="project" value="UniProtKB-SubCell"/>
</dbReference>
<dbReference type="GO" id="GO:0005802">
    <property type="term" value="C:trans-Golgi network"/>
    <property type="evidence" value="ECO:0007669"/>
    <property type="project" value="TreeGrafter"/>
</dbReference>
<feature type="chain" id="PRO_5043989338" description="MRH domain-containing protein" evidence="9">
    <location>
        <begin position="23"/>
        <end position="2336"/>
    </location>
</feature>
<dbReference type="PANTHER" id="PTHR15071:SF0">
    <property type="entry name" value="MANNOSE 6-PHOSPHATE RECEPTOR-LIKE PROTEIN 1"/>
    <property type="match status" value="1"/>
</dbReference>
<evidence type="ECO:0000256" key="9">
    <source>
        <dbReference type="SAM" id="SignalP"/>
    </source>
</evidence>
<keyword evidence="6 8" id="KW-0472">Membrane</keyword>
<feature type="domain" description="MRH" evidence="10">
    <location>
        <begin position="1799"/>
        <end position="1940"/>
    </location>
</feature>
<organism evidence="11 12">
    <name type="scientific">Oedothorax gibbosus</name>
    <dbReference type="NCBI Taxonomy" id="931172"/>
    <lineage>
        <taxon>Eukaryota</taxon>
        <taxon>Metazoa</taxon>
        <taxon>Ecdysozoa</taxon>
        <taxon>Arthropoda</taxon>
        <taxon>Chelicerata</taxon>
        <taxon>Arachnida</taxon>
        <taxon>Araneae</taxon>
        <taxon>Araneomorphae</taxon>
        <taxon>Entelegynae</taxon>
        <taxon>Araneoidea</taxon>
        <taxon>Linyphiidae</taxon>
        <taxon>Erigoninae</taxon>
        <taxon>Oedothorax</taxon>
    </lineage>
</organism>
<dbReference type="SUPFAM" id="SSF50911">
    <property type="entry name" value="Mannose 6-phosphate receptor domain"/>
    <property type="match status" value="15"/>
</dbReference>
<dbReference type="InterPro" id="IPR009011">
    <property type="entry name" value="Man6P_isomerase_rcpt-bd_dom_sf"/>
</dbReference>
<dbReference type="GO" id="GO:0005537">
    <property type="term" value="F:D-mannose binding"/>
    <property type="evidence" value="ECO:0007669"/>
    <property type="project" value="InterPro"/>
</dbReference>
<feature type="domain" description="MRH" evidence="10">
    <location>
        <begin position="322"/>
        <end position="470"/>
    </location>
</feature>
<comment type="subcellular location">
    <subcellularLocation>
        <location evidence="1">Endomembrane system</location>
    </subcellularLocation>
</comment>
<evidence type="ECO:0000256" key="7">
    <source>
        <dbReference type="ARBA" id="ARBA00023157"/>
    </source>
</evidence>
<feature type="domain" description="MRH" evidence="10">
    <location>
        <begin position="1358"/>
        <end position="1504"/>
    </location>
</feature>
<comment type="caution">
    <text evidence="11">The sequence shown here is derived from an EMBL/GenBank/DDBJ whole genome shotgun (WGS) entry which is preliminary data.</text>
</comment>
<feature type="transmembrane region" description="Helical" evidence="8">
    <location>
        <begin position="2270"/>
        <end position="2290"/>
    </location>
</feature>
<gene>
    <name evidence="11" type="ORF">JTE90_011854</name>
</gene>
<dbReference type="InterPro" id="IPR044865">
    <property type="entry name" value="MRH_dom"/>
</dbReference>
<feature type="domain" description="MRH" evidence="10">
    <location>
        <begin position="627"/>
        <end position="763"/>
    </location>
</feature>
<keyword evidence="5 8" id="KW-1133">Transmembrane helix</keyword>
<evidence type="ECO:0000313" key="12">
    <source>
        <dbReference type="Proteomes" id="UP000827092"/>
    </source>
</evidence>
<dbReference type="PROSITE" id="PS51914">
    <property type="entry name" value="MRH"/>
    <property type="match status" value="15"/>
</dbReference>
<dbReference type="EMBL" id="JAFNEN010000164">
    <property type="protein sequence ID" value="KAG8191170.1"/>
    <property type="molecule type" value="Genomic_DNA"/>
</dbReference>
<feature type="signal peptide" evidence="9">
    <location>
        <begin position="1"/>
        <end position="22"/>
    </location>
</feature>
<feature type="domain" description="MRH" evidence="10">
    <location>
        <begin position="475"/>
        <end position="621"/>
    </location>
</feature>
<accession>A0AAV6V375</accession>
<evidence type="ECO:0000256" key="5">
    <source>
        <dbReference type="ARBA" id="ARBA00022989"/>
    </source>
</evidence>
<dbReference type="Pfam" id="PF00878">
    <property type="entry name" value="CIMR"/>
    <property type="match status" value="13"/>
</dbReference>
<feature type="domain" description="MRH" evidence="10">
    <location>
        <begin position="925"/>
        <end position="1064"/>
    </location>
</feature>
<dbReference type="Gene3D" id="2.70.130.10">
    <property type="entry name" value="Mannose-6-phosphate receptor binding domain"/>
    <property type="match status" value="15"/>
</dbReference>
<feature type="domain" description="MRH" evidence="10">
    <location>
        <begin position="1214"/>
        <end position="1354"/>
    </location>
</feature>
<dbReference type="Proteomes" id="UP000827092">
    <property type="component" value="Unassembled WGS sequence"/>
</dbReference>
<evidence type="ECO:0000256" key="1">
    <source>
        <dbReference type="ARBA" id="ARBA00004308"/>
    </source>
</evidence>
<dbReference type="PANTHER" id="PTHR15071">
    <property type="entry name" value="MANNOSE-6-PHOSPHATE RECEPTOR FAMILY MEMBER"/>
    <property type="match status" value="1"/>
</dbReference>
<name>A0AAV6V375_9ARAC</name>
<sequence>MTFRKYLISVILIFCLIHKVWPSCIFQDGKYDLSSLDWPGGWKIAFTTSDKISLQYVINPCGSVNSTSEEAKGCENSSVCQIGGNKTLSFGDSITGNKNYSLSSHTQTGFTIYLLTQTRCGNKGYYRSSINFACGLNLGAPQVVLRSDCQVNIYWKTSAACQVKPKTHQVPCYVTDNKGETYDLSHLIEQKGGYTVNTIDKTIDFVINVCSNIALDNSTRSCPAGSAACLIDGSKGVMFGKPDGRLQYTKEGLLLTYTMSSEEFSYAGHSCPLTPKTTVLFKCPHRGFSMPPRTISDSNCQYEIEWETEYACPQSNLKSSIKDCQFWTERHGIEIDLSPLKPTTEKPYYIVKSSFSNTTNFVISVCGSLKNFTCGTNKPWNAKSVCMIDTTNKTSPRVVGSTAGSTFMYADDEVVLMYPKGELCESGVEYSSEINFVCDPNVEDDQAPRHLYSENCSHVFEWPTKRACLKHPLDTPCSVTFEKKKFNLQNLLLMEGDAWVAVDRSASPTGSGYFINVCGQVSHLGNLSKCGEGSSVCLSRSDGSFLNLGNFTEAPIYDASSNSVKLEYTGGSPCKNDTFWRSTIHFICRSSHINSEPVLTRINEANCHYVFEWRTSEACPEGTVEGTDCKVYDSNLDVDFDLNPLKSKVYNVETEDSKFYLGVCEPVNNSPCAGHNVGVCLEDKVSHVSWNTGEPSSNLSYTDGVVNLTYMSGDPYDGAHQAARMTVIIFICEFNAGHGIPVFVEKVNFAYVFHWYTNLVCPAVISTSTECLTHDPKSHLIYDLSGLSMSHTNWMTVVGEDNKELRIYLNVCRSLIRHPLCDPSSAVCVVEVEKGVEKPFISNIGTATGPPVFELQGHLMLNYTNGKPCNSFGRNSNYSTIIHFLCSPQEEKKGPIFLNKVGNCEYAFLWSTSAACPTGNVEVKESCQLTDPESGFTFDLAPLFLSQSQYKIATPRSRYQLNVCGKVFGGCSRDGNPQTGNISVCEVDNDDQLVTGIATADTYSLSYSIGQDLTLTYKPNTSVADSVMIRFPCYNGDDDSNPTLVEHEDGRYIFEMRTRYTCVPDHVGCNVVDDMGNEYDLSPLRIPTHNWEVSGQQHTRFHINFCGPLNKVNSYKCPGGGSSACQTSIMEKEAPGHDLGWFLNPPVANPNGSLTLSFTNGSYCSARLQRRTTINLFCAKETRQLIFVGETPECEYFFSLQTPAACPLETSHGSSCLVKDPVFGYTFDLNPLKSKNNNYNLTVGKYEYLFNICDKLNGATGQCADSSVCQTKPSDTKFAKNLGLPNDNLVYRKGVITLEYKSGSGKCHDKYNRSTLITFTCHHGHEDKDGPMFVYETEDCTYLFEWPTVHACPPFDVIECSVVDDDGVTYDLSPLSQLDDNYYLKSPNYDSRMFVINICRSVVHTPTSLCPYTAASCLIDNVNSTISVNLGKVSQAPYIEDGKIKIKYTSGDPCSEGGGTTSRFWETVIEFSCDRDSLVSEPEYVGKDDCTYYFDWPTIYACSERPEVIQGNCTVIDPVTLHLFDISPLGKLGTIENTAGIHRYYFNICSNNSTSPCGSNTAVCQEEMAGEKRSWNAGRPNYNLTITGSSLFLNFSNGDKCHDGKYNRNTIMEFTCGNGIGLPKFLYESYDCTYYFLWETQIACQHKTHCSVRNGTELYDLSSFTTKYHTAASSLINDDSSYYISVCGTLPANLCPQGSGICRISKTHTAGTFAQSLGQMNHLPMIDFKGFITILYSNGSACEAIPSQQNRARIIFICDPLAGMGEPVLTALPEECYYLFEWRSNLVCSKSQKEEDVITTCNYTDSGRGIHFDLSPLRKTSQPYVVDDDKTGSNFELKVCSYFKPEYHPGNCKSAGVCAIETGNEINYGKAVSQNFTYDGRRLRLTFYDGDSCPSGLNGKRTSEIFFMCDPFQGLGSPVLFKKYTCLAVFMWKTSLVCENMQHSCSFEVNNNFYDFNLLSSLSHNWNTSKDGRNYWINICRGVQQFPETSGCSPTAAVCMFDKNKEHVTLGTIQTMEAKPINSTDLLLSFESGDTRACEGLGSDKTPVTRLFMRCGKSLGYPQIFNGPDSKCYYDFFWESSLACPERTEQVLLEEDGIIEDKKFGFFLNITDILNRTYSTVGLTGDDKYFYEINLGGLRHNSMSSNCLSAAICQKKPSSNFTRDIGTFDTRQFILRESELHLQFISTTKSCRKNKSKNVTSIINMQCSSDSDKGPEFVYESGDCDYIFHWETPVVCPSFGKVAFKNDTNGNDPVPNPFIDGGSQSSHKTLLITGLLMAVLVVLIVGYVVAKPERRARVSQRFRILFGRVNLPYFRYKRINAPFSVSFECETDINVD</sequence>
<keyword evidence="4 9" id="KW-0732">Signal</keyword>
<dbReference type="GO" id="GO:0000139">
    <property type="term" value="C:Golgi membrane"/>
    <property type="evidence" value="ECO:0007669"/>
    <property type="project" value="UniProtKB-SubCell"/>
</dbReference>